<sequence length="180" mass="19796">MVTGRHETRERIVQAASELAWESGPGKLSLDAVAAKAGVSKGGLLYHFPSKAKLLEATVETFVEDYDRLLKEREAAHAQATTPVAQAFLDVFIDDVRCKRPPSSGILAALAEDPSFLNPIKRYDRALLDRIKADLGDTGLAMILYFVISGLKCNELLSLNVVRQDEIDSLTERLRALISE</sequence>
<dbReference type="InterPro" id="IPR041479">
    <property type="entry name" value="TetR_CgmR_C"/>
</dbReference>
<dbReference type="InterPro" id="IPR001647">
    <property type="entry name" value="HTH_TetR"/>
</dbReference>
<evidence type="ECO:0000313" key="6">
    <source>
        <dbReference type="EMBL" id="MBS9719095.1"/>
    </source>
</evidence>
<reference evidence="6 7" key="1">
    <citation type="submission" date="2021-03" db="EMBL/GenBank/DDBJ databases">
        <title>Tianweitania aestuarii sp. nov., isolated from a tidal flat.</title>
        <authorList>
            <person name="Park S."/>
            <person name="Yoon J.-H."/>
        </authorList>
    </citation>
    <scope>NUCLEOTIDE SEQUENCE [LARGE SCALE GENOMIC DNA]</scope>
    <source>
        <strain evidence="6 7">BSSL-BM11</strain>
    </source>
</reference>
<dbReference type="InterPro" id="IPR050109">
    <property type="entry name" value="HTH-type_TetR-like_transc_reg"/>
</dbReference>
<dbReference type="EMBL" id="JAFMNX010000001">
    <property type="protein sequence ID" value="MBS9719095.1"/>
    <property type="molecule type" value="Genomic_DNA"/>
</dbReference>
<evidence type="ECO:0000313" key="7">
    <source>
        <dbReference type="Proteomes" id="UP001297272"/>
    </source>
</evidence>
<comment type="caution">
    <text evidence="6">The sequence shown here is derived from an EMBL/GenBank/DDBJ whole genome shotgun (WGS) entry which is preliminary data.</text>
</comment>
<dbReference type="RefSeq" id="WP_213982782.1">
    <property type="nucleotide sequence ID" value="NZ_JAFMNX010000001.1"/>
</dbReference>
<accession>A0ABS5RPY3</accession>
<dbReference type="SUPFAM" id="SSF46689">
    <property type="entry name" value="Homeodomain-like"/>
    <property type="match status" value="1"/>
</dbReference>
<gene>
    <name evidence="6" type="ORF">JYU29_00165</name>
</gene>
<organism evidence="6 7">
    <name type="scientific">Tianweitania aestuarii</name>
    <dbReference type="NCBI Taxonomy" id="2814886"/>
    <lineage>
        <taxon>Bacteria</taxon>
        <taxon>Pseudomonadati</taxon>
        <taxon>Pseudomonadota</taxon>
        <taxon>Alphaproteobacteria</taxon>
        <taxon>Hyphomicrobiales</taxon>
        <taxon>Phyllobacteriaceae</taxon>
        <taxon>Tianweitania</taxon>
    </lineage>
</organism>
<name>A0ABS5RPY3_9HYPH</name>
<dbReference type="Proteomes" id="UP001297272">
    <property type="component" value="Unassembled WGS sequence"/>
</dbReference>
<keyword evidence="7" id="KW-1185">Reference proteome</keyword>
<dbReference type="PANTHER" id="PTHR30055">
    <property type="entry name" value="HTH-TYPE TRANSCRIPTIONAL REGULATOR RUTR"/>
    <property type="match status" value="1"/>
</dbReference>
<evidence type="ECO:0000256" key="2">
    <source>
        <dbReference type="ARBA" id="ARBA00023125"/>
    </source>
</evidence>
<dbReference type="InterPro" id="IPR009057">
    <property type="entry name" value="Homeodomain-like_sf"/>
</dbReference>
<feature type="DNA-binding region" description="H-T-H motif" evidence="4">
    <location>
        <begin position="29"/>
        <end position="48"/>
    </location>
</feature>
<dbReference type="Gene3D" id="1.10.357.10">
    <property type="entry name" value="Tetracycline Repressor, domain 2"/>
    <property type="match status" value="1"/>
</dbReference>
<proteinExistence type="predicted"/>
<feature type="domain" description="HTH tetR-type" evidence="5">
    <location>
        <begin position="6"/>
        <end position="66"/>
    </location>
</feature>
<keyword evidence="3" id="KW-0804">Transcription</keyword>
<evidence type="ECO:0000256" key="4">
    <source>
        <dbReference type="PROSITE-ProRule" id="PRU00335"/>
    </source>
</evidence>
<dbReference type="Pfam" id="PF17937">
    <property type="entry name" value="TetR_C_28"/>
    <property type="match status" value="1"/>
</dbReference>
<keyword evidence="2 4" id="KW-0238">DNA-binding</keyword>
<evidence type="ECO:0000259" key="5">
    <source>
        <dbReference type="PROSITE" id="PS50977"/>
    </source>
</evidence>
<dbReference type="PRINTS" id="PR00455">
    <property type="entry name" value="HTHTETR"/>
</dbReference>
<protein>
    <submittedName>
        <fullName evidence="6">TetR/AcrR family transcriptional regulator</fullName>
    </submittedName>
</protein>
<dbReference type="PANTHER" id="PTHR30055:SF234">
    <property type="entry name" value="HTH-TYPE TRANSCRIPTIONAL REGULATOR BETI"/>
    <property type="match status" value="1"/>
</dbReference>
<evidence type="ECO:0000256" key="3">
    <source>
        <dbReference type="ARBA" id="ARBA00023163"/>
    </source>
</evidence>
<dbReference type="PROSITE" id="PS50977">
    <property type="entry name" value="HTH_TETR_2"/>
    <property type="match status" value="1"/>
</dbReference>
<keyword evidence="1" id="KW-0805">Transcription regulation</keyword>
<dbReference type="Pfam" id="PF00440">
    <property type="entry name" value="TetR_N"/>
    <property type="match status" value="1"/>
</dbReference>
<evidence type="ECO:0000256" key="1">
    <source>
        <dbReference type="ARBA" id="ARBA00023015"/>
    </source>
</evidence>